<evidence type="ECO:0000313" key="2">
    <source>
        <dbReference type="EMBL" id="KAJ3584753.1"/>
    </source>
</evidence>
<comment type="caution">
    <text evidence="2">The sequence shown here is derived from an EMBL/GenBank/DDBJ whole genome shotgun (WGS) entry which is preliminary data.</text>
</comment>
<organism evidence="2 3">
    <name type="scientific">Muraenolepis orangiensis</name>
    <name type="common">Patagonian moray cod</name>
    <dbReference type="NCBI Taxonomy" id="630683"/>
    <lineage>
        <taxon>Eukaryota</taxon>
        <taxon>Metazoa</taxon>
        <taxon>Chordata</taxon>
        <taxon>Craniata</taxon>
        <taxon>Vertebrata</taxon>
        <taxon>Euteleostomi</taxon>
        <taxon>Actinopterygii</taxon>
        <taxon>Neopterygii</taxon>
        <taxon>Teleostei</taxon>
        <taxon>Neoteleostei</taxon>
        <taxon>Acanthomorphata</taxon>
        <taxon>Zeiogadaria</taxon>
        <taxon>Gadariae</taxon>
        <taxon>Gadiformes</taxon>
        <taxon>Muraenolepidoidei</taxon>
        <taxon>Muraenolepididae</taxon>
        <taxon>Muraenolepis</taxon>
    </lineage>
</organism>
<feature type="region of interest" description="Disordered" evidence="1">
    <location>
        <begin position="36"/>
        <end position="90"/>
    </location>
</feature>
<keyword evidence="3" id="KW-1185">Reference proteome</keyword>
<protein>
    <submittedName>
        <fullName evidence="2">Uncharacterized protein</fullName>
    </submittedName>
</protein>
<dbReference type="EMBL" id="JANIIK010000119">
    <property type="protein sequence ID" value="KAJ3584753.1"/>
    <property type="molecule type" value="Genomic_DNA"/>
</dbReference>
<proteinExistence type="predicted"/>
<dbReference type="Proteomes" id="UP001148018">
    <property type="component" value="Unassembled WGS sequence"/>
</dbReference>
<accession>A0A9Q0DA18</accession>
<reference evidence="2" key="1">
    <citation type="submission" date="2022-07" db="EMBL/GenBank/DDBJ databases">
        <title>Chromosome-level genome of Muraenolepis orangiensis.</title>
        <authorList>
            <person name="Kim J."/>
        </authorList>
    </citation>
    <scope>NUCLEOTIDE SEQUENCE</scope>
    <source>
        <strain evidence="2">KU_S4_2022</strain>
        <tissue evidence="2">Muscle</tissue>
    </source>
</reference>
<sequence>MPGVDICNTSSTSPSPYTKLCLLGSPWAFLAVQQCSARRRPHGSDRRSAGRHAALRPDYPSGGPARTPVPRRCPTPPRRRPPAAPLAIGRPMAAWPPRFPRCRPW</sequence>
<evidence type="ECO:0000313" key="3">
    <source>
        <dbReference type="Proteomes" id="UP001148018"/>
    </source>
</evidence>
<evidence type="ECO:0000256" key="1">
    <source>
        <dbReference type="SAM" id="MobiDB-lite"/>
    </source>
</evidence>
<name>A0A9Q0DA18_9TELE</name>
<dbReference type="AlphaFoldDB" id="A0A9Q0DA18"/>
<gene>
    <name evidence="2" type="ORF">NHX12_015248</name>
</gene>